<keyword evidence="4 7" id="KW-0812">Transmembrane</keyword>
<evidence type="ECO:0000256" key="4">
    <source>
        <dbReference type="ARBA" id="ARBA00022692"/>
    </source>
</evidence>
<keyword evidence="6 7" id="KW-0472">Membrane</keyword>
<gene>
    <name evidence="8" type="ORF">COT92_02295</name>
</gene>
<proteinExistence type="predicted"/>
<dbReference type="Pfam" id="PF03547">
    <property type="entry name" value="Mem_trans"/>
    <property type="match status" value="1"/>
</dbReference>
<dbReference type="GO" id="GO:0016020">
    <property type="term" value="C:membrane"/>
    <property type="evidence" value="ECO:0007669"/>
    <property type="project" value="UniProtKB-SubCell"/>
</dbReference>
<dbReference type="EMBL" id="PFAK01000041">
    <property type="protein sequence ID" value="PIR96207.1"/>
    <property type="molecule type" value="Genomic_DNA"/>
</dbReference>
<dbReference type="PANTHER" id="PTHR36838:SF3">
    <property type="entry name" value="TRANSPORTER AUXIN EFFLUX CARRIER EC FAMILY"/>
    <property type="match status" value="1"/>
</dbReference>
<keyword evidence="3" id="KW-1003">Cell membrane</keyword>
<evidence type="ECO:0008006" key="10">
    <source>
        <dbReference type="Google" id="ProtNLM"/>
    </source>
</evidence>
<name>A0A2H0VAR3_9BACT</name>
<evidence type="ECO:0000256" key="3">
    <source>
        <dbReference type="ARBA" id="ARBA00022475"/>
    </source>
</evidence>
<reference evidence="9" key="1">
    <citation type="submission" date="2017-09" db="EMBL/GenBank/DDBJ databases">
        <title>Depth-based differentiation of microbial function through sediment-hosted aquifers and enrichment of novel symbionts in the deep terrestrial subsurface.</title>
        <authorList>
            <person name="Probst A.J."/>
            <person name="Ladd B."/>
            <person name="Jarett J.K."/>
            <person name="Geller-Mcgrath D.E."/>
            <person name="Sieber C.M.K."/>
            <person name="Emerson J.B."/>
            <person name="Anantharaman K."/>
            <person name="Thomas B.C."/>
            <person name="Malmstrom R."/>
            <person name="Stieglmeier M."/>
            <person name="Klingl A."/>
            <person name="Woyke T."/>
            <person name="Ryan C.M."/>
            <person name="Banfield J.F."/>
        </authorList>
    </citation>
    <scope>NUCLEOTIDE SEQUENCE [LARGE SCALE GENOMIC DNA]</scope>
</reference>
<evidence type="ECO:0000313" key="9">
    <source>
        <dbReference type="Proteomes" id="UP000230922"/>
    </source>
</evidence>
<feature type="transmembrane region" description="Helical" evidence="7">
    <location>
        <begin position="226"/>
        <end position="247"/>
    </location>
</feature>
<feature type="transmembrane region" description="Helical" evidence="7">
    <location>
        <begin position="125"/>
        <end position="149"/>
    </location>
</feature>
<dbReference type="AlphaFoldDB" id="A0A2H0VAR3"/>
<evidence type="ECO:0000256" key="1">
    <source>
        <dbReference type="ARBA" id="ARBA00004141"/>
    </source>
</evidence>
<feature type="transmembrane region" description="Helical" evidence="7">
    <location>
        <begin position="279"/>
        <end position="302"/>
    </location>
</feature>
<evidence type="ECO:0000313" key="8">
    <source>
        <dbReference type="EMBL" id="PIR96207.1"/>
    </source>
</evidence>
<dbReference type="Proteomes" id="UP000230922">
    <property type="component" value="Unassembled WGS sequence"/>
</dbReference>
<dbReference type="GO" id="GO:0055085">
    <property type="term" value="P:transmembrane transport"/>
    <property type="evidence" value="ECO:0007669"/>
    <property type="project" value="InterPro"/>
</dbReference>
<feature type="transmembrane region" description="Helical" evidence="7">
    <location>
        <begin position="253"/>
        <end position="272"/>
    </location>
</feature>
<feature type="transmembrane region" description="Helical" evidence="7">
    <location>
        <begin position="95"/>
        <end position="113"/>
    </location>
</feature>
<feature type="transmembrane region" description="Helical" evidence="7">
    <location>
        <begin position="60"/>
        <end position="83"/>
    </location>
</feature>
<evidence type="ECO:0000256" key="7">
    <source>
        <dbReference type="SAM" id="Phobius"/>
    </source>
</evidence>
<evidence type="ECO:0000256" key="5">
    <source>
        <dbReference type="ARBA" id="ARBA00022989"/>
    </source>
</evidence>
<keyword evidence="2" id="KW-0813">Transport</keyword>
<feature type="transmembrane region" description="Helical" evidence="7">
    <location>
        <begin position="161"/>
        <end position="181"/>
    </location>
</feature>
<feature type="transmembrane region" description="Helical" evidence="7">
    <location>
        <begin position="6"/>
        <end position="25"/>
    </location>
</feature>
<comment type="subcellular location">
    <subcellularLocation>
        <location evidence="1">Membrane</location>
        <topology evidence="1">Multi-pass membrane protein</topology>
    </subcellularLocation>
</comment>
<evidence type="ECO:0000256" key="6">
    <source>
        <dbReference type="ARBA" id="ARBA00023136"/>
    </source>
</evidence>
<dbReference type="InterPro" id="IPR004776">
    <property type="entry name" value="Mem_transp_PIN-like"/>
</dbReference>
<comment type="caution">
    <text evidence="8">The sequence shown here is derived from an EMBL/GenBank/DDBJ whole genome shotgun (WGS) entry which is preliminary data.</text>
</comment>
<protein>
    <recommendedName>
        <fullName evidence="10">Transporter</fullName>
    </recommendedName>
</protein>
<feature type="transmembrane region" description="Helical" evidence="7">
    <location>
        <begin position="37"/>
        <end position="54"/>
    </location>
</feature>
<keyword evidence="5 7" id="KW-1133">Transmembrane helix</keyword>
<evidence type="ECO:0000256" key="2">
    <source>
        <dbReference type="ARBA" id="ARBA00022448"/>
    </source>
</evidence>
<sequence>MNVFTIVLPIFLIIFGGYFFMWRGIIERSWIHVLNAFVYYISLPALLLISFWNIDWTAEGLLPTLGFNFLAVLAFAVLLFLILSVTKLAPRLKASVFLTVMVGNTVYIGFPIMQDAFGAVHFGQVAAIATAHILIGLVLAIMVIEYWAVRSKKAGVYVVDFLKNPLIHGVAIGTVLSLIGFNGYLADIIKKPLSMLGATASPVALFALGAFMYGKFIQSHFKLTSIIVGLKLIALPLFVLFIANWFSLSSVSLGISALSAGVPVAVTVFVIAEQYKLDLAFVGNAILLSTAASIVTLSMFLLKFV</sequence>
<feature type="transmembrane region" description="Helical" evidence="7">
    <location>
        <begin position="193"/>
        <end position="214"/>
    </location>
</feature>
<organism evidence="8 9">
    <name type="scientific">Candidatus Doudnabacteria bacterium CG10_big_fil_rev_8_21_14_0_10_42_18</name>
    <dbReference type="NCBI Taxonomy" id="1974552"/>
    <lineage>
        <taxon>Bacteria</taxon>
        <taxon>Candidatus Doudnaibacteriota</taxon>
    </lineage>
</organism>
<accession>A0A2H0VAR3</accession>
<dbReference type="PANTHER" id="PTHR36838">
    <property type="entry name" value="AUXIN EFFLUX CARRIER FAMILY PROTEIN"/>
    <property type="match status" value="1"/>
</dbReference>